<keyword evidence="1" id="KW-0472">Membrane</keyword>
<proteinExistence type="predicted"/>
<keyword evidence="3" id="KW-0378">Hydrolase</keyword>
<organism evidence="3 4">
    <name type="scientific">Marinobacter suaedae</name>
    <dbReference type="NCBI Taxonomy" id="3057675"/>
    <lineage>
        <taxon>Bacteria</taxon>
        <taxon>Pseudomonadati</taxon>
        <taxon>Pseudomonadota</taxon>
        <taxon>Gammaproteobacteria</taxon>
        <taxon>Pseudomonadales</taxon>
        <taxon>Marinobacteraceae</taxon>
        <taxon>Marinobacter</taxon>
    </lineage>
</organism>
<dbReference type="Gene3D" id="1.20.120.1220">
    <property type="match status" value="1"/>
</dbReference>
<keyword evidence="1" id="KW-1133">Transmembrane helix</keyword>
<keyword evidence="1" id="KW-0812">Transmembrane</keyword>
<reference evidence="3" key="1">
    <citation type="submission" date="2023-07" db="EMBL/GenBank/DDBJ databases">
        <title>Marinobacter sp. chi1 genome sequencing and assembly.</title>
        <authorList>
            <person name="Park S."/>
        </authorList>
    </citation>
    <scope>NUCLEOTIDE SEQUENCE</scope>
    <source>
        <strain evidence="3">Chi1</strain>
    </source>
</reference>
<dbReference type="Pfam" id="PF01478">
    <property type="entry name" value="Peptidase_A24"/>
    <property type="match status" value="1"/>
</dbReference>
<dbReference type="InterPro" id="IPR000045">
    <property type="entry name" value="Prepilin_IV_endopep_pep"/>
</dbReference>
<evidence type="ECO:0000259" key="2">
    <source>
        <dbReference type="Pfam" id="PF01478"/>
    </source>
</evidence>
<feature type="transmembrane region" description="Helical" evidence="1">
    <location>
        <begin position="94"/>
        <end position="119"/>
    </location>
</feature>
<evidence type="ECO:0000256" key="1">
    <source>
        <dbReference type="SAM" id="Phobius"/>
    </source>
</evidence>
<evidence type="ECO:0000313" key="4">
    <source>
        <dbReference type="Proteomes" id="UP001168640"/>
    </source>
</evidence>
<dbReference type="EC" id="3.4.23.43" evidence="3"/>
<dbReference type="EMBL" id="JAUMIS010000001">
    <property type="protein sequence ID" value="MDO3720810.1"/>
    <property type="molecule type" value="Genomic_DNA"/>
</dbReference>
<feature type="transmembrane region" description="Helical" evidence="1">
    <location>
        <begin position="28"/>
        <end position="45"/>
    </location>
</feature>
<evidence type="ECO:0000313" key="3">
    <source>
        <dbReference type="EMBL" id="MDO3720810.1"/>
    </source>
</evidence>
<comment type="caution">
    <text evidence="3">The sequence shown here is derived from an EMBL/GenBank/DDBJ whole genome shotgun (WGS) entry which is preliminary data.</text>
</comment>
<accession>A0ABT8VXZ2</accession>
<dbReference type="RefSeq" id="WP_302908916.1">
    <property type="nucleotide sequence ID" value="NZ_JAUMIS010000001.1"/>
</dbReference>
<dbReference type="Proteomes" id="UP001168640">
    <property type="component" value="Unassembled WGS sequence"/>
</dbReference>
<feature type="transmembrane region" description="Helical" evidence="1">
    <location>
        <begin position="52"/>
        <end position="74"/>
    </location>
</feature>
<feature type="domain" description="Prepilin type IV endopeptidase peptidase" evidence="2">
    <location>
        <begin position="8"/>
        <end position="108"/>
    </location>
</feature>
<name>A0ABT8VXZ2_9GAMM</name>
<sequence length="169" mass="18285">MENFVFAFVFLVFGLAVASDLLKEKIPNAMTVVAFLVGIAFQSYSSGISGMLSGLGSALCALVIFGALFRFRWVGGGDVKLMMAVCSFYDPVQALMISAFGIAFGAVTSPLIAILRMGWQPLLITLKRYRMMAAFRTYIAPESSEIAGVRVPYAPALALGWLFYVLQIG</sequence>
<keyword evidence="4" id="KW-1185">Reference proteome</keyword>
<gene>
    <name evidence="3" type="ORF">QVZ43_03685</name>
</gene>
<dbReference type="GO" id="GO:0004190">
    <property type="term" value="F:aspartic-type endopeptidase activity"/>
    <property type="evidence" value="ECO:0007669"/>
    <property type="project" value="UniProtKB-EC"/>
</dbReference>
<protein>
    <submittedName>
        <fullName evidence="3">Prepilin peptidase</fullName>
        <ecNumber evidence="3">3.4.23.43</ecNumber>
    </submittedName>
</protein>